<gene>
    <name evidence="3" type="ORF">ONZ51_g7536</name>
</gene>
<evidence type="ECO:0000313" key="3">
    <source>
        <dbReference type="EMBL" id="KAJ8473960.1"/>
    </source>
</evidence>
<organism evidence="3 4">
    <name type="scientific">Trametes cubensis</name>
    <dbReference type="NCBI Taxonomy" id="1111947"/>
    <lineage>
        <taxon>Eukaryota</taxon>
        <taxon>Fungi</taxon>
        <taxon>Dikarya</taxon>
        <taxon>Basidiomycota</taxon>
        <taxon>Agaricomycotina</taxon>
        <taxon>Agaricomycetes</taxon>
        <taxon>Polyporales</taxon>
        <taxon>Polyporaceae</taxon>
        <taxon>Trametes</taxon>
    </lineage>
</organism>
<protein>
    <recommendedName>
        <fullName evidence="2">DUF6533 domain-containing protein</fullName>
    </recommendedName>
</protein>
<keyword evidence="1" id="KW-1133">Transmembrane helix</keyword>
<keyword evidence="1" id="KW-0812">Transmembrane</keyword>
<dbReference type="InterPro" id="IPR045340">
    <property type="entry name" value="DUF6533"/>
</dbReference>
<dbReference type="Proteomes" id="UP001215151">
    <property type="component" value="Unassembled WGS sequence"/>
</dbReference>
<evidence type="ECO:0000256" key="1">
    <source>
        <dbReference type="SAM" id="Phobius"/>
    </source>
</evidence>
<feature type="transmembrane region" description="Helical" evidence="1">
    <location>
        <begin position="21"/>
        <end position="38"/>
    </location>
</feature>
<feature type="domain" description="DUF6533" evidence="2">
    <location>
        <begin position="25"/>
        <end position="66"/>
    </location>
</feature>
<dbReference type="Pfam" id="PF20151">
    <property type="entry name" value="DUF6533"/>
    <property type="match status" value="1"/>
</dbReference>
<proteinExistence type="predicted"/>
<keyword evidence="1" id="KW-0472">Membrane</keyword>
<feature type="transmembrane region" description="Helical" evidence="1">
    <location>
        <begin position="220"/>
        <end position="246"/>
    </location>
</feature>
<evidence type="ECO:0000313" key="4">
    <source>
        <dbReference type="Proteomes" id="UP001215151"/>
    </source>
</evidence>
<feature type="transmembrane region" description="Helical" evidence="1">
    <location>
        <begin position="182"/>
        <end position="200"/>
    </location>
</feature>
<reference evidence="3" key="1">
    <citation type="submission" date="2022-11" db="EMBL/GenBank/DDBJ databases">
        <title>Genome Sequence of Cubamyces cubensis.</title>
        <authorList>
            <person name="Buettner E."/>
        </authorList>
    </citation>
    <scope>NUCLEOTIDE SEQUENCE</scope>
    <source>
        <strain evidence="3">MPL-01</strain>
    </source>
</reference>
<keyword evidence="4" id="KW-1185">Reference proteome</keyword>
<dbReference type="EMBL" id="JAPEVG010000204">
    <property type="protein sequence ID" value="KAJ8473960.1"/>
    <property type="molecule type" value="Genomic_DNA"/>
</dbReference>
<evidence type="ECO:0000259" key="2">
    <source>
        <dbReference type="Pfam" id="PF20151"/>
    </source>
</evidence>
<comment type="caution">
    <text evidence="3">The sequence shown here is derived from an EMBL/GenBank/DDBJ whole genome shotgun (WGS) entry which is preliminary data.</text>
</comment>
<feature type="transmembrane region" description="Helical" evidence="1">
    <location>
        <begin position="59"/>
        <end position="82"/>
    </location>
</feature>
<name>A0AAD7TPY0_9APHY</name>
<sequence>MSSADVAELIEEYQGMFDYNAIGYACLALLVYDWLTSLGQESVVIWSKPKTAASALYIFSRYTVLLSNVIALLAGFPGILITEVCHDYYSITCGAQLFLSSHRVFSALRVYALTQKNKPLSAVVLVLGLGPFVVNMAAIYQINFYFDDAGCQAFFVSTYTINIILTVDQLCRLVVFARAPLILSDLIVVIVTWFVSYKVVRLAKNTIKGPTLHQVMLGNGTLYFLCLMVLNILQIMFYVLSIFAFLTESYISEALDPLSSILICHFILNLRQVDNQSSHTSTPSFVMPDLGHIDSLRSSFAGPVQTTHSDNVSETSDV</sequence>
<dbReference type="AlphaFoldDB" id="A0AAD7TPY0"/>
<accession>A0AAD7TPY0</accession>
<feature type="transmembrane region" description="Helical" evidence="1">
    <location>
        <begin position="120"/>
        <end position="142"/>
    </location>
</feature>